<reference evidence="1" key="1">
    <citation type="submission" date="2019-04" db="EMBL/GenBank/DDBJ databases">
        <title>Evolution of Biomass-Degrading Anaerobic Consortia Revealed by Metagenomics.</title>
        <authorList>
            <person name="Peng X."/>
        </authorList>
    </citation>
    <scope>NUCLEOTIDE SEQUENCE</scope>
    <source>
        <strain evidence="1">SIG14</strain>
    </source>
</reference>
<evidence type="ECO:0000313" key="2">
    <source>
        <dbReference type="Proteomes" id="UP000732619"/>
    </source>
</evidence>
<dbReference type="AlphaFoldDB" id="A0A8T3VTN0"/>
<dbReference type="InterPro" id="IPR019270">
    <property type="entry name" value="DUF2283"/>
</dbReference>
<comment type="caution">
    <text evidence="1">The sequence shown here is derived from an EMBL/GenBank/DDBJ whole genome shotgun (WGS) entry which is preliminary data.</text>
</comment>
<proteinExistence type="predicted"/>
<protein>
    <submittedName>
        <fullName evidence="1">DUF2283 domain-containing protein</fullName>
    </submittedName>
</protein>
<name>A0A8T3VTN0_METOL</name>
<gene>
    <name evidence="1" type="ORF">E7Z75_05830</name>
</gene>
<sequence length="137" mass="16043">MFIVLIKGEENVKSKDNIFEVEYFYNESIDTLGIKVKRDFQYMETIEMDEGILLDFDIDNVPTALELLNASEKLRVPKESFEKIHCFKMKVCVDKDSILMCAIFGFMVPNKDDEYELNYFIENNFDLIPTETELVIA</sequence>
<accession>A0A8T3VTN0</accession>
<dbReference type="Pfam" id="PF10049">
    <property type="entry name" value="DUF2283"/>
    <property type="match status" value="1"/>
</dbReference>
<organism evidence="1 2">
    <name type="scientific">Methanobrevibacter olleyae</name>
    <dbReference type="NCBI Taxonomy" id="294671"/>
    <lineage>
        <taxon>Archaea</taxon>
        <taxon>Methanobacteriati</taxon>
        <taxon>Methanobacteriota</taxon>
        <taxon>Methanomada group</taxon>
        <taxon>Methanobacteria</taxon>
        <taxon>Methanobacteriales</taxon>
        <taxon>Methanobacteriaceae</taxon>
        <taxon>Methanobrevibacter</taxon>
    </lineage>
</organism>
<evidence type="ECO:0000313" key="1">
    <source>
        <dbReference type="EMBL" id="MBE6512641.1"/>
    </source>
</evidence>
<dbReference type="Proteomes" id="UP000732619">
    <property type="component" value="Unassembled WGS sequence"/>
</dbReference>
<dbReference type="EMBL" id="SUTG01000024">
    <property type="protein sequence ID" value="MBE6512641.1"/>
    <property type="molecule type" value="Genomic_DNA"/>
</dbReference>